<keyword evidence="8" id="KW-1185">Reference proteome</keyword>
<accession>A0A939G7C9</accession>
<dbReference type="SUPFAM" id="SSF69318">
    <property type="entry name" value="Integrin alpha N-terminal domain"/>
    <property type="match status" value="2"/>
</dbReference>
<dbReference type="Proteomes" id="UP000664795">
    <property type="component" value="Unassembled WGS sequence"/>
</dbReference>
<evidence type="ECO:0000313" key="8">
    <source>
        <dbReference type="Proteomes" id="UP000664795"/>
    </source>
</evidence>
<dbReference type="Pfam" id="PF13517">
    <property type="entry name" value="FG-GAP_3"/>
    <property type="match status" value="2"/>
</dbReference>
<evidence type="ECO:0000259" key="6">
    <source>
        <dbReference type="Pfam" id="PF26628"/>
    </source>
</evidence>
<dbReference type="InterPro" id="IPR013783">
    <property type="entry name" value="Ig-like_fold"/>
</dbReference>
<comment type="caution">
    <text evidence="7">The sequence shown here is derived from an EMBL/GenBank/DDBJ whole genome shotgun (WGS) entry which is preliminary data.</text>
</comment>
<dbReference type="InterPro" id="IPR018247">
    <property type="entry name" value="EF_Hand_1_Ca_BS"/>
</dbReference>
<dbReference type="RefSeq" id="WP_207337191.1">
    <property type="nucleotide sequence ID" value="NZ_JAFMYU010000018.1"/>
</dbReference>
<name>A0A939G7C9_9BACT</name>
<dbReference type="PROSITE" id="PS00018">
    <property type="entry name" value="EF_HAND_1"/>
    <property type="match status" value="1"/>
</dbReference>
<dbReference type="InterPro" id="IPR028974">
    <property type="entry name" value="TSP_type-3_rpt"/>
</dbReference>
<gene>
    <name evidence="7" type="ORF">J2I48_19605</name>
</gene>
<dbReference type="PANTHER" id="PTHR21419">
    <property type="match status" value="1"/>
</dbReference>
<protein>
    <submittedName>
        <fullName evidence="7">VCBS repeat-containing protein</fullName>
    </submittedName>
</protein>
<keyword evidence="2" id="KW-0812">Transmembrane</keyword>
<evidence type="ECO:0000256" key="5">
    <source>
        <dbReference type="ARBA" id="ARBA00023136"/>
    </source>
</evidence>
<organism evidence="7 8">
    <name type="scientific">Fibrella aquatilis</name>
    <dbReference type="NCBI Taxonomy" id="2817059"/>
    <lineage>
        <taxon>Bacteria</taxon>
        <taxon>Pseudomonadati</taxon>
        <taxon>Bacteroidota</taxon>
        <taxon>Cytophagia</taxon>
        <taxon>Cytophagales</taxon>
        <taxon>Spirosomataceae</taxon>
        <taxon>Fibrella</taxon>
    </lineage>
</organism>
<keyword evidence="3" id="KW-0732">Signal</keyword>
<keyword evidence="5" id="KW-0472">Membrane</keyword>
<proteinExistence type="predicted"/>
<keyword evidence="4" id="KW-1133">Transmembrane helix</keyword>
<dbReference type="SUPFAM" id="SSF103647">
    <property type="entry name" value="TSP type-3 repeat"/>
    <property type="match status" value="2"/>
</dbReference>
<dbReference type="Gene3D" id="2.60.40.10">
    <property type="entry name" value="Immunoglobulins"/>
    <property type="match status" value="1"/>
</dbReference>
<dbReference type="InterPro" id="IPR028994">
    <property type="entry name" value="Integrin_alpha_N"/>
</dbReference>
<evidence type="ECO:0000256" key="3">
    <source>
        <dbReference type="ARBA" id="ARBA00022729"/>
    </source>
</evidence>
<dbReference type="GO" id="GO:0005509">
    <property type="term" value="F:calcium ion binding"/>
    <property type="evidence" value="ECO:0007669"/>
    <property type="project" value="InterPro"/>
</dbReference>
<dbReference type="InterPro" id="IPR045232">
    <property type="entry name" value="FAM234"/>
</dbReference>
<dbReference type="Gene3D" id="2.130.10.130">
    <property type="entry name" value="Integrin alpha, N-terminal"/>
    <property type="match status" value="1"/>
</dbReference>
<evidence type="ECO:0000256" key="4">
    <source>
        <dbReference type="ARBA" id="ARBA00022989"/>
    </source>
</evidence>
<dbReference type="InterPro" id="IPR013517">
    <property type="entry name" value="FG-GAP"/>
</dbReference>
<feature type="domain" description="DUF8202" evidence="6">
    <location>
        <begin position="999"/>
        <end position="1192"/>
    </location>
</feature>
<sequence length="1726" mass="179705">MNRKLHNLMHNGPTKTDRAFRPRLAWFALLLALLPPSVYYAQTLAVNQAGVARVRTGYQPGETPRPVARLRSRPAPPTTLFSTEFLLGRPTTSADRAFAFSAGAAEICDNGLDDDGDGYVDGYDSDCSTTTVPACTAPATAAAFSIAQGWVTSTANGLACSQSPTVADLDGDKKPELLVAAAGGTGYRYYKGDGTNLTKNTNDYIIPLYTSVTQPTSQPAVADINNDGTPEVIAVAATGLVYVFGNVGGSASGGQTSTGTAGFRYRSNVASQFAFGSPRVVDIDEDGTPEIVVGTDVFQFDFGAGSLTRVVAGSLSLPYGRDGVVTAAPNGPWGADPVVVDLISSNPGKELVAGSRVYKVDLVNGTLTTLKNLNTISPANVPANSDGPTAIGDLDLDGDLDIAYADGTNFYIWDPNGNALLMRQANWTVGGYRGIPLIANVYDEQFNEGRVNNYPEVVLTSQSKISAFNLSKTTGPVWTIVTTDNSGQTGITAFDLNGDGTQELVYNDEQNIRVINGDLAAPVNLASYPSGTATWMEHPVVADVNGDGAAEFVCVTAGAVAMVGELRMFKSGGGAPWQPARTIWNGRGYRYVSINDDLSIPAQEQNIALPFPASSTRKPLNVFNAQLNPDGFMLAPGTVAAANAKPAIIGSVVNCPFMYINYSLLNTGDAALPTGMNVSFYAGDPTQAGSKLVGTVQTPASVSVGQTSSFTATLPVGSNGFPINLFVVANDKGTLTLPLSLSALGTSTGLPECNYADNTASSSVTNVVGFCPSPGCVAQNLQLWLKADAGVITAGGTGSTVAAWTNSGTQPFSLTQSVVASQPLFNGAGSNGLINFNPSLNMLGTRSMVLPGGMLPSGTINNVHFFGVLQNTALVNTAMAYEETLPLIANVRPQNNWAVHLPWGDGIVYWDAGSSSATNRLQVAWGAALNVPYVWSLLADATPTPSQQILRNGTLLASDATMTAFSKQSPGAPFNLGNGYNGLISEILIYTGPLTQTEQFRIETYLAIKYGQTLGHNYLSGSGQTLWNTNTQAVFTNDVAGIGRDDCQGLYQKQSKSSNPNTIVTVSLGNVIAPTNAANPANFGGNGQYLLWGHNGAPTSFTATGGPANYTAMMDRRWRVQEWNGSTNTDAIQQVVLAFDRTNAGLTGKDTDYALVIDRDADGNWAEETPITSATTVGSNLIFTGINLNHNQIFRLALRDTDNDGVADVNDLDDDNDGILDTQELACTTPVNLNITTLGPNATATGVPPGVFSSWTVVAGDIHLAGDGGYGWRSQVGGNMIDGGNGNGRIQRIVQTIPGQAYNFSFYTAKHTTFPSNPQAGAVSASNGATVLGSVAVSPTALASSAVWNEQVLTFVASSTLTTLTMEQTNGLNPGYGPVFSGMALTLGDPCDPDGDGIISRLDLDADGDGIPDNIEAQPTSSYSAVTSSVDANGVPAVYAGGIMPIDTDKDGTPDYLDLDSDRDGLPDTQEANITKVNADADDDGLDDNSRTDKDVTKFGPAGAGLANNGVLAYYPSFDGAQVNWRQDVVPSLAITQPARSTATNNTNPPIVGTASPFSSVTVLGPNGQSCVTTVPKSGTYTCTGLTFPYGPASVTAVAANSGGQSARVVRNFTVINCPTLPVGGTAVTSSGTVCAGNNSGVVSLTGQTGNVVRWETSTDGGNYWAPLLNTLPTQSFTNAQNGQQYRAIVNNGGGCLETPSAVVTITTSSGACPLICPIPISVIQK</sequence>
<evidence type="ECO:0000256" key="1">
    <source>
        <dbReference type="ARBA" id="ARBA00004167"/>
    </source>
</evidence>
<reference evidence="7 8" key="1">
    <citation type="submission" date="2021-03" db="EMBL/GenBank/DDBJ databases">
        <title>Fibrella sp. HMF5036 genome sequencing and assembly.</title>
        <authorList>
            <person name="Kang H."/>
            <person name="Kim H."/>
            <person name="Bae S."/>
            <person name="Joh K."/>
        </authorList>
    </citation>
    <scope>NUCLEOTIDE SEQUENCE [LARGE SCALE GENOMIC DNA]</scope>
    <source>
        <strain evidence="7 8">HMF5036</strain>
    </source>
</reference>
<dbReference type="GO" id="GO:0016020">
    <property type="term" value="C:membrane"/>
    <property type="evidence" value="ECO:0007669"/>
    <property type="project" value="UniProtKB-SubCell"/>
</dbReference>
<evidence type="ECO:0000256" key="2">
    <source>
        <dbReference type="ARBA" id="ARBA00022692"/>
    </source>
</evidence>
<dbReference type="EMBL" id="JAFMYU010000018">
    <property type="protein sequence ID" value="MBO0933226.1"/>
    <property type="molecule type" value="Genomic_DNA"/>
</dbReference>
<comment type="subcellular location">
    <subcellularLocation>
        <location evidence="1">Membrane</location>
        <topology evidence="1">Single-pass membrane protein</topology>
    </subcellularLocation>
</comment>
<dbReference type="Pfam" id="PF26628">
    <property type="entry name" value="DUF8202"/>
    <property type="match status" value="1"/>
</dbReference>
<evidence type="ECO:0000313" key="7">
    <source>
        <dbReference type="EMBL" id="MBO0933226.1"/>
    </source>
</evidence>
<dbReference type="PANTHER" id="PTHR21419:SF23">
    <property type="entry name" value="PROTEIN DEFECTIVE IN EXINE FORMATION 1"/>
    <property type="match status" value="1"/>
</dbReference>
<dbReference type="InterPro" id="IPR058515">
    <property type="entry name" value="DUF8202"/>
</dbReference>